<dbReference type="EMBL" id="JACAZI010000008">
    <property type="protein sequence ID" value="KAF7354222.1"/>
    <property type="molecule type" value="Genomic_DNA"/>
</dbReference>
<accession>A0A8H7CZU2</accession>
<name>A0A8H7CZU2_9AGAR</name>
<dbReference type="AlphaFoldDB" id="A0A8H7CZU2"/>
<dbReference type="SUPFAM" id="SSF52047">
    <property type="entry name" value="RNI-like"/>
    <property type="match status" value="1"/>
</dbReference>
<reference evidence="1" key="1">
    <citation type="submission" date="2020-05" db="EMBL/GenBank/DDBJ databases">
        <title>Mycena genomes resolve the evolution of fungal bioluminescence.</title>
        <authorList>
            <person name="Tsai I.J."/>
        </authorList>
    </citation>
    <scope>NUCLEOTIDE SEQUENCE</scope>
    <source>
        <strain evidence="1">CCC161011</strain>
    </source>
</reference>
<organism evidence="1 2">
    <name type="scientific">Mycena venus</name>
    <dbReference type="NCBI Taxonomy" id="2733690"/>
    <lineage>
        <taxon>Eukaryota</taxon>
        <taxon>Fungi</taxon>
        <taxon>Dikarya</taxon>
        <taxon>Basidiomycota</taxon>
        <taxon>Agaricomycotina</taxon>
        <taxon>Agaricomycetes</taxon>
        <taxon>Agaricomycetidae</taxon>
        <taxon>Agaricales</taxon>
        <taxon>Marasmiineae</taxon>
        <taxon>Mycenaceae</taxon>
        <taxon>Mycena</taxon>
    </lineage>
</organism>
<protein>
    <recommendedName>
        <fullName evidence="3">F-box domain-containing protein</fullName>
    </recommendedName>
</protein>
<proteinExistence type="predicted"/>
<sequence>MPTIFALLSGVRRLVISFRGDPLWNRFTDDARAAFCSILALPSLRCVGFFRCTNVPAALIRHALSDYEEVALIVTELDPADPRISLLCRNQSRPTATLHHLAIENSKDPDALLILVMDEMEASLRWVKRVELSLTEPGTLDGLEKIAVRCSPTLEHLVVNLNDFHNTRFDLPKLPNLRCLTLTANAKRLRVPVAMQDVITTLPKRMHHLEVLNIIVKAQFEDYHHYRPDREMDEALKNLPCLRDVHFSTSLSNSAWKKYEFDKDMTIMLPMANDAGLLSFSKWSSRRRYHRMIHFSN</sequence>
<gene>
    <name evidence="1" type="ORF">MVEN_01109900</name>
</gene>
<dbReference type="Proteomes" id="UP000620124">
    <property type="component" value="Unassembled WGS sequence"/>
</dbReference>
<evidence type="ECO:0008006" key="3">
    <source>
        <dbReference type="Google" id="ProtNLM"/>
    </source>
</evidence>
<comment type="caution">
    <text evidence="1">The sequence shown here is derived from an EMBL/GenBank/DDBJ whole genome shotgun (WGS) entry which is preliminary data.</text>
</comment>
<dbReference type="OrthoDB" id="2745898at2759"/>
<keyword evidence="2" id="KW-1185">Reference proteome</keyword>
<evidence type="ECO:0000313" key="2">
    <source>
        <dbReference type="Proteomes" id="UP000620124"/>
    </source>
</evidence>
<evidence type="ECO:0000313" key="1">
    <source>
        <dbReference type="EMBL" id="KAF7354222.1"/>
    </source>
</evidence>